<proteinExistence type="inferred from homology"/>
<comment type="catalytic activity">
    <reaction evidence="1">
        <text>Random endo-hydrolysis of N-acetyl-beta-D-glucosaminide (1-&gt;4)-beta-linkages in chitin and chitodextrins.</text>
        <dbReference type="EC" id="3.2.1.14"/>
    </reaction>
</comment>
<dbReference type="PANTHER" id="PTHR11177:SF392">
    <property type="entry name" value="HAP41P"/>
    <property type="match status" value="1"/>
</dbReference>
<dbReference type="InterPro" id="IPR029070">
    <property type="entry name" value="Chitinase_insertion_sf"/>
</dbReference>
<evidence type="ECO:0000256" key="7">
    <source>
        <dbReference type="RuleBase" id="RU000489"/>
    </source>
</evidence>
<dbReference type="InterPro" id="IPR011583">
    <property type="entry name" value="Chitinase_II/V-like_cat"/>
</dbReference>
<evidence type="ECO:0000256" key="8">
    <source>
        <dbReference type="RuleBase" id="RU004453"/>
    </source>
</evidence>
<keyword evidence="2 7" id="KW-0378">Hydrolase</keyword>
<dbReference type="PROSITE" id="PS51910">
    <property type="entry name" value="GH18_2"/>
    <property type="match status" value="1"/>
</dbReference>
<dbReference type="GO" id="GO:0005576">
    <property type="term" value="C:extracellular region"/>
    <property type="evidence" value="ECO:0007669"/>
    <property type="project" value="InterPro"/>
</dbReference>
<evidence type="ECO:0000256" key="2">
    <source>
        <dbReference type="ARBA" id="ARBA00022801"/>
    </source>
</evidence>
<dbReference type="SUPFAM" id="SSF51055">
    <property type="entry name" value="Carbohydrate binding domain"/>
    <property type="match status" value="1"/>
</dbReference>
<dbReference type="InterPro" id="IPR001579">
    <property type="entry name" value="Glyco_hydro_18_chit_AS"/>
</dbReference>
<dbReference type="AlphaFoldDB" id="A0A9P3LSG3"/>
<feature type="domain" description="GH18" evidence="11">
    <location>
        <begin position="29"/>
        <end position="424"/>
    </location>
</feature>
<evidence type="ECO:0000256" key="3">
    <source>
        <dbReference type="ARBA" id="ARBA00023024"/>
    </source>
</evidence>
<dbReference type="PROSITE" id="PS01095">
    <property type="entry name" value="GH18_1"/>
    <property type="match status" value="1"/>
</dbReference>
<dbReference type="Gene3D" id="3.10.50.10">
    <property type="match status" value="1"/>
</dbReference>
<dbReference type="GO" id="GO:0008843">
    <property type="term" value="F:endochitinase activity"/>
    <property type="evidence" value="ECO:0007669"/>
    <property type="project" value="UniProtKB-EC"/>
</dbReference>
<comment type="similarity">
    <text evidence="8">Belongs to the glycosyl hydrolase 18 family.</text>
</comment>
<keyword evidence="5 7" id="KW-0326">Glycosidase</keyword>
<feature type="chain" id="PRO_5040192112" evidence="10">
    <location>
        <begin position="19"/>
        <end position="522"/>
    </location>
</feature>
<evidence type="ECO:0000256" key="4">
    <source>
        <dbReference type="ARBA" id="ARBA00023277"/>
    </source>
</evidence>
<evidence type="ECO:0000256" key="5">
    <source>
        <dbReference type="ARBA" id="ARBA00023295"/>
    </source>
</evidence>
<dbReference type="SUPFAM" id="SSF51445">
    <property type="entry name" value="(Trans)glycosidases"/>
    <property type="match status" value="1"/>
</dbReference>
<protein>
    <submittedName>
        <fullName evidence="12">Chitinase</fullName>
    </submittedName>
</protein>
<organism evidence="12 13">
    <name type="scientific">Entomortierella parvispora</name>
    <dbReference type="NCBI Taxonomy" id="205924"/>
    <lineage>
        <taxon>Eukaryota</taxon>
        <taxon>Fungi</taxon>
        <taxon>Fungi incertae sedis</taxon>
        <taxon>Mucoromycota</taxon>
        <taxon>Mortierellomycotina</taxon>
        <taxon>Mortierellomycetes</taxon>
        <taxon>Mortierellales</taxon>
        <taxon>Mortierellaceae</taxon>
        <taxon>Entomortierella</taxon>
    </lineage>
</organism>
<keyword evidence="10" id="KW-0732">Signal</keyword>
<reference evidence="12" key="2">
    <citation type="journal article" date="2022" name="Microbiol. Resour. Announc.">
        <title>Whole-Genome Sequence of Entomortierella parvispora E1425, a Mucoromycotan Fungus Associated with Burkholderiaceae-Related Endosymbiotic Bacteria.</title>
        <authorList>
            <person name="Herlambang A."/>
            <person name="Guo Y."/>
            <person name="Takashima Y."/>
            <person name="Narisawa K."/>
            <person name="Ohta H."/>
            <person name="Nishizawa T."/>
        </authorList>
    </citation>
    <scope>NUCLEOTIDE SEQUENCE</scope>
    <source>
        <strain evidence="12">E1425</strain>
    </source>
</reference>
<keyword evidence="6" id="KW-0624">Polysaccharide degradation</keyword>
<dbReference type="CDD" id="cd12215">
    <property type="entry name" value="ChiC_BD"/>
    <property type="match status" value="1"/>
</dbReference>
<dbReference type="GO" id="GO:0006032">
    <property type="term" value="P:chitin catabolic process"/>
    <property type="evidence" value="ECO:0007669"/>
    <property type="project" value="UniProtKB-KW"/>
</dbReference>
<evidence type="ECO:0000256" key="10">
    <source>
        <dbReference type="SAM" id="SignalP"/>
    </source>
</evidence>
<feature type="signal peptide" evidence="10">
    <location>
        <begin position="1"/>
        <end position="18"/>
    </location>
</feature>
<dbReference type="GO" id="GO:0030246">
    <property type="term" value="F:carbohydrate binding"/>
    <property type="evidence" value="ECO:0007669"/>
    <property type="project" value="InterPro"/>
</dbReference>
<dbReference type="GO" id="GO:0000272">
    <property type="term" value="P:polysaccharide catabolic process"/>
    <property type="evidence" value="ECO:0007669"/>
    <property type="project" value="UniProtKB-KW"/>
</dbReference>
<dbReference type="PANTHER" id="PTHR11177">
    <property type="entry name" value="CHITINASE"/>
    <property type="match status" value="1"/>
</dbReference>
<accession>A0A9P3LSG3</accession>
<gene>
    <name evidence="12" type="ORF">EMPS_01083</name>
</gene>
<evidence type="ECO:0000313" key="12">
    <source>
        <dbReference type="EMBL" id="GJJ68737.1"/>
    </source>
</evidence>
<keyword evidence="4" id="KW-0119">Carbohydrate metabolism</keyword>
<dbReference type="InterPro" id="IPR036573">
    <property type="entry name" value="CBM_sf_5/12"/>
</dbReference>
<dbReference type="SMART" id="SM00636">
    <property type="entry name" value="Glyco_18"/>
    <property type="match status" value="1"/>
</dbReference>
<dbReference type="InterPro" id="IPR050314">
    <property type="entry name" value="Glycosyl_Hydrlase_18"/>
</dbReference>
<dbReference type="Pfam" id="PF00704">
    <property type="entry name" value="Glyco_hydro_18"/>
    <property type="match status" value="1"/>
</dbReference>
<evidence type="ECO:0000259" key="11">
    <source>
        <dbReference type="PROSITE" id="PS51910"/>
    </source>
</evidence>
<evidence type="ECO:0000313" key="13">
    <source>
        <dbReference type="Proteomes" id="UP000827284"/>
    </source>
</evidence>
<dbReference type="SMART" id="SM00495">
    <property type="entry name" value="ChtBD3"/>
    <property type="match status" value="1"/>
</dbReference>
<dbReference type="InterPro" id="IPR017853">
    <property type="entry name" value="GH"/>
</dbReference>
<dbReference type="Gene3D" id="2.10.10.20">
    <property type="entry name" value="Carbohydrate-binding module superfamily 5/12"/>
    <property type="match status" value="1"/>
</dbReference>
<evidence type="ECO:0000256" key="6">
    <source>
        <dbReference type="ARBA" id="ARBA00023326"/>
    </source>
</evidence>
<feature type="region of interest" description="Disordered" evidence="9">
    <location>
        <begin position="445"/>
        <end position="471"/>
    </location>
</feature>
<dbReference type="InterPro" id="IPR003610">
    <property type="entry name" value="CBM5/12"/>
</dbReference>
<dbReference type="InterPro" id="IPR001223">
    <property type="entry name" value="Glyco_hydro18_cat"/>
</dbReference>
<dbReference type="Proteomes" id="UP000827284">
    <property type="component" value="Unassembled WGS sequence"/>
</dbReference>
<evidence type="ECO:0000256" key="9">
    <source>
        <dbReference type="SAM" id="MobiDB-lite"/>
    </source>
</evidence>
<dbReference type="SUPFAM" id="SSF54556">
    <property type="entry name" value="Chitinase insertion domain"/>
    <property type="match status" value="1"/>
</dbReference>
<name>A0A9P3LSG3_9FUNG</name>
<sequence>MRLSFIALAATAFAIASAAPVEKRAASNNVVVGYWVPWGNVPVASLDMTKYTHINYGFGVTVKTNPDPTTIIFDRYYDGNNMRALVTRGNQAGVPILMSIGGWTGSQTFSTIAADAGLRKKFINNAMVFVRNNTLPPYETTPDGWNMDGIDLDWEYPGRAGAICNVYTPNDASNYLVLLKELRAQMDLEFPNTRKLLTAAVRVQPFDGPNGPLADVSAFAQYFDWVAIMAYDIMGSWSATTGPNAPFKNGPAGKADQYSVIQAIDSWTAAKFPVNQLVVGTAFYGRSVTTTVNMNTQSPITMYVNKTNVTPKGGPSDTNDVNFYCNEGSVYSGMWKWKELRAAALTTPTTAAAGWTRYWDDQTQTPWLFRQSDNTFVSYDDIQSLTIKVNHAKAAGVKGVMLWDMSYDYNGELITVLQNIHCTTNCPVNPVTTTVAPVTSTVAPATSTTKAPTSITAAPTPSPTTPGSGPCAGVAPWSSTTAYGTIGTKVTYGGHLWTNQWWTQGDTPSSVSWTVWKDGGAC</sequence>
<dbReference type="GO" id="GO:0008061">
    <property type="term" value="F:chitin binding"/>
    <property type="evidence" value="ECO:0007669"/>
    <property type="project" value="InterPro"/>
</dbReference>
<comment type="caution">
    <text evidence="12">The sequence shown here is derived from an EMBL/GenBank/DDBJ whole genome shotgun (WGS) entry which is preliminary data.</text>
</comment>
<keyword evidence="3" id="KW-0146">Chitin degradation</keyword>
<dbReference type="Gene3D" id="3.20.20.80">
    <property type="entry name" value="Glycosidases"/>
    <property type="match status" value="1"/>
</dbReference>
<reference evidence="12" key="1">
    <citation type="submission" date="2021-11" db="EMBL/GenBank/DDBJ databases">
        <authorList>
            <person name="Herlambang A."/>
            <person name="Guo Y."/>
            <person name="Takashima Y."/>
            <person name="Nishizawa T."/>
        </authorList>
    </citation>
    <scope>NUCLEOTIDE SEQUENCE</scope>
    <source>
        <strain evidence="12">E1425</strain>
    </source>
</reference>
<dbReference type="OrthoDB" id="76388at2759"/>
<dbReference type="EMBL" id="BQFW01000002">
    <property type="protein sequence ID" value="GJJ68737.1"/>
    <property type="molecule type" value="Genomic_DNA"/>
</dbReference>
<evidence type="ECO:0000256" key="1">
    <source>
        <dbReference type="ARBA" id="ARBA00000822"/>
    </source>
</evidence>
<keyword evidence="13" id="KW-1185">Reference proteome</keyword>